<sequence length="270" mass="32775">MNELKNRQLINIPFILMDKDFSEINATLKSISNYSYNPIDAHKECSAVDPYWKKLNDNAMHNFCLLNLRKQKTNLIDLWIYFWNNWYCLKRWLLWARAADDKISHIRTTMIMESHWRHIKHDHLYKFHKPQIDHLCFILVTRVINQQLYRLHLLQQGRYIVPQRKEFKHEWKSLKKNVKYKKNRNENYPLIATYEGEFINPFYHHNSKALEISIIKESIIEYEKEYAIEDNNEQEVYDQNLNHLTNILDKGSDNIERQFSCMINEIIISA</sequence>
<dbReference type="OrthoDB" id="2357400at2759"/>
<dbReference type="AlphaFoldDB" id="A0A397UCR0"/>
<organism evidence="1 2">
    <name type="scientific">Gigaspora rosea</name>
    <dbReference type="NCBI Taxonomy" id="44941"/>
    <lineage>
        <taxon>Eukaryota</taxon>
        <taxon>Fungi</taxon>
        <taxon>Fungi incertae sedis</taxon>
        <taxon>Mucoromycota</taxon>
        <taxon>Glomeromycotina</taxon>
        <taxon>Glomeromycetes</taxon>
        <taxon>Diversisporales</taxon>
        <taxon>Gigasporaceae</taxon>
        <taxon>Gigaspora</taxon>
    </lineage>
</organism>
<protein>
    <submittedName>
        <fullName evidence="1">Uncharacterized protein</fullName>
    </submittedName>
</protein>
<reference evidence="1 2" key="1">
    <citation type="submission" date="2018-06" db="EMBL/GenBank/DDBJ databases">
        <title>Comparative genomics reveals the genomic features of Rhizophagus irregularis, R. cerebriforme, R. diaphanum and Gigaspora rosea, and their symbiotic lifestyle signature.</title>
        <authorList>
            <person name="Morin E."/>
            <person name="San Clemente H."/>
            <person name="Chen E.C.H."/>
            <person name="De La Providencia I."/>
            <person name="Hainaut M."/>
            <person name="Kuo A."/>
            <person name="Kohler A."/>
            <person name="Murat C."/>
            <person name="Tang N."/>
            <person name="Roy S."/>
            <person name="Loubradou J."/>
            <person name="Henrissat B."/>
            <person name="Grigoriev I.V."/>
            <person name="Corradi N."/>
            <person name="Roux C."/>
            <person name="Martin F.M."/>
        </authorList>
    </citation>
    <scope>NUCLEOTIDE SEQUENCE [LARGE SCALE GENOMIC DNA]</scope>
    <source>
        <strain evidence="1 2">DAOM 194757</strain>
    </source>
</reference>
<dbReference type="Proteomes" id="UP000266673">
    <property type="component" value="Unassembled WGS sequence"/>
</dbReference>
<proteinExistence type="predicted"/>
<keyword evidence="2" id="KW-1185">Reference proteome</keyword>
<gene>
    <name evidence="1" type="ORF">C2G38_2212845</name>
</gene>
<evidence type="ECO:0000313" key="1">
    <source>
        <dbReference type="EMBL" id="RIB07984.1"/>
    </source>
</evidence>
<name>A0A397UCR0_9GLOM</name>
<dbReference type="STRING" id="44941.A0A397UCR0"/>
<evidence type="ECO:0000313" key="2">
    <source>
        <dbReference type="Proteomes" id="UP000266673"/>
    </source>
</evidence>
<dbReference type="EMBL" id="QKWP01001571">
    <property type="protein sequence ID" value="RIB07984.1"/>
    <property type="molecule type" value="Genomic_DNA"/>
</dbReference>
<comment type="caution">
    <text evidence="1">The sequence shown here is derived from an EMBL/GenBank/DDBJ whole genome shotgun (WGS) entry which is preliminary data.</text>
</comment>
<accession>A0A397UCR0</accession>